<feature type="compositionally biased region" description="Pro residues" evidence="1">
    <location>
        <begin position="63"/>
        <end position="74"/>
    </location>
</feature>
<dbReference type="EMBL" id="BGZK01000305">
    <property type="protein sequence ID" value="GBP35534.1"/>
    <property type="molecule type" value="Genomic_DNA"/>
</dbReference>
<dbReference type="AlphaFoldDB" id="A0A4C1VC55"/>
<proteinExistence type="predicted"/>
<dbReference type="Proteomes" id="UP000299102">
    <property type="component" value="Unassembled WGS sequence"/>
</dbReference>
<gene>
    <name evidence="2" type="ORF">EVAR_17395_1</name>
</gene>
<evidence type="ECO:0000313" key="2">
    <source>
        <dbReference type="EMBL" id="GBP35534.1"/>
    </source>
</evidence>
<sequence>MVRACQFSEYSDCQVDSSSRRRRGGRQQTAPQTTSFAQCYHVLGAFSNTRHSPVHNNGLGGRRPPPPPLPPPPGACMRFTRNPPRWRCLRSRY</sequence>
<evidence type="ECO:0000313" key="3">
    <source>
        <dbReference type="Proteomes" id="UP000299102"/>
    </source>
</evidence>
<evidence type="ECO:0000256" key="1">
    <source>
        <dbReference type="SAM" id="MobiDB-lite"/>
    </source>
</evidence>
<feature type="region of interest" description="Disordered" evidence="1">
    <location>
        <begin position="50"/>
        <end position="77"/>
    </location>
</feature>
<reference evidence="2 3" key="1">
    <citation type="journal article" date="2019" name="Commun. Biol.">
        <title>The bagworm genome reveals a unique fibroin gene that provides high tensile strength.</title>
        <authorList>
            <person name="Kono N."/>
            <person name="Nakamura H."/>
            <person name="Ohtoshi R."/>
            <person name="Tomita M."/>
            <person name="Numata K."/>
            <person name="Arakawa K."/>
        </authorList>
    </citation>
    <scope>NUCLEOTIDE SEQUENCE [LARGE SCALE GENOMIC DNA]</scope>
</reference>
<accession>A0A4C1VC55</accession>
<comment type="caution">
    <text evidence="2">The sequence shown here is derived from an EMBL/GenBank/DDBJ whole genome shotgun (WGS) entry which is preliminary data.</text>
</comment>
<protein>
    <submittedName>
        <fullName evidence="2">Uncharacterized protein</fullName>
    </submittedName>
</protein>
<keyword evidence="3" id="KW-1185">Reference proteome</keyword>
<organism evidence="2 3">
    <name type="scientific">Eumeta variegata</name>
    <name type="common">Bagworm moth</name>
    <name type="synonym">Eumeta japonica</name>
    <dbReference type="NCBI Taxonomy" id="151549"/>
    <lineage>
        <taxon>Eukaryota</taxon>
        <taxon>Metazoa</taxon>
        <taxon>Ecdysozoa</taxon>
        <taxon>Arthropoda</taxon>
        <taxon>Hexapoda</taxon>
        <taxon>Insecta</taxon>
        <taxon>Pterygota</taxon>
        <taxon>Neoptera</taxon>
        <taxon>Endopterygota</taxon>
        <taxon>Lepidoptera</taxon>
        <taxon>Glossata</taxon>
        <taxon>Ditrysia</taxon>
        <taxon>Tineoidea</taxon>
        <taxon>Psychidae</taxon>
        <taxon>Oiketicinae</taxon>
        <taxon>Eumeta</taxon>
    </lineage>
</organism>
<name>A0A4C1VC55_EUMVA</name>